<feature type="region of interest" description="Disordered" evidence="1">
    <location>
        <begin position="1"/>
        <end position="140"/>
    </location>
</feature>
<comment type="caution">
    <text evidence="3">The sequence shown here is derived from an EMBL/GenBank/DDBJ whole genome shotgun (WGS) entry which is preliminary data.</text>
</comment>
<organism evidence="3 4">
    <name type="scientific">Streptomyces graminearus</name>
    <dbReference type="NCBI Taxonomy" id="284030"/>
    <lineage>
        <taxon>Bacteria</taxon>
        <taxon>Bacillati</taxon>
        <taxon>Actinomycetota</taxon>
        <taxon>Actinomycetes</taxon>
        <taxon>Kitasatosporales</taxon>
        <taxon>Streptomycetaceae</taxon>
        <taxon>Streptomyces</taxon>
    </lineage>
</organism>
<evidence type="ECO:0000259" key="2">
    <source>
        <dbReference type="Pfam" id="PF22649"/>
    </source>
</evidence>
<dbReference type="EMBL" id="BAAATL010000011">
    <property type="protein sequence ID" value="GAA2481354.1"/>
    <property type="molecule type" value="Genomic_DNA"/>
</dbReference>
<feature type="compositionally biased region" description="Gly residues" evidence="1">
    <location>
        <begin position="98"/>
        <end position="107"/>
    </location>
</feature>
<dbReference type="Pfam" id="PF22649">
    <property type="entry name" value="Cgl0159"/>
    <property type="match status" value="1"/>
</dbReference>
<evidence type="ECO:0000313" key="4">
    <source>
        <dbReference type="Proteomes" id="UP001501721"/>
    </source>
</evidence>
<feature type="compositionally biased region" description="Basic and acidic residues" evidence="1">
    <location>
        <begin position="54"/>
        <end position="70"/>
    </location>
</feature>
<protein>
    <recommendedName>
        <fullName evidence="2">Cgl0159-like domain-containing protein</fullName>
    </recommendedName>
</protein>
<evidence type="ECO:0000256" key="1">
    <source>
        <dbReference type="SAM" id="MobiDB-lite"/>
    </source>
</evidence>
<sequence length="437" mass="44413">MNTDDTPARSGTWDGTGASDGSGGAARSEGAGESGGAGRSQGAGCIEGAGRAEGVARADGRGDGLVRAEGRAGPMGRGGAGAGGTGHGGSTARSEGAAGTGGAGRSEGAGCDEGARPADARASRARPAGGPRPDTPRPPVDIADLVRVRVRNPEAVAEAAARRRRRPLLNDTGRLLIVAADHPARGALAVGDRELAMADRADLLGRLCLALSRPGVDGVLATADILDDLLLLGALENKVVMGSMNRGGLRGARFELDDRFTGYRPEDIDRLGFDAGKLLLRLDYTDPGSLTTLESAARAVDAMAARRLPVFVEPFISRRTPAGALVNDLSAEAVTRSIAIASGLGGSSAYTWLKVPVTEDPRDMARVLAASTLPAVLLGGDIGDAPADRNAAHEKWRGALHLPTVRGLVAGRSLLYPADGDVAAAVDTATALLREAV</sequence>
<reference evidence="4" key="1">
    <citation type="journal article" date="2019" name="Int. J. Syst. Evol. Microbiol.">
        <title>The Global Catalogue of Microorganisms (GCM) 10K type strain sequencing project: providing services to taxonomists for standard genome sequencing and annotation.</title>
        <authorList>
            <consortium name="The Broad Institute Genomics Platform"/>
            <consortium name="The Broad Institute Genome Sequencing Center for Infectious Disease"/>
            <person name="Wu L."/>
            <person name="Ma J."/>
        </authorList>
    </citation>
    <scope>NUCLEOTIDE SEQUENCE [LARGE SCALE GENOMIC DNA]</scope>
    <source>
        <strain evidence="4">JCM 6923</strain>
    </source>
</reference>
<feature type="domain" description="Cgl0159-like" evidence="2">
    <location>
        <begin position="173"/>
        <end position="429"/>
    </location>
</feature>
<feature type="compositionally biased region" description="Gly residues" evidence="1">
    <location>
        <begin position="73"/>
        <end position="89"/>
    </location>
</feature>
<name>A0ABP5YLG9_9ACTN</name>
<keyword evidence="4" id="KW-1185">Reference proteome</keyword>
<dbReference type="InterPro" id="IPR013785">
    <property type="entry name" value="Aldolase_TIM"/>
</dbReference>
<feature type="compositionally biased region" description="Basic and acidic residues" evidence="1">
    <location>
        <begin position="113"/>
        <end position="122"/>
    </location>
</feature>
<feature type="compositionally biased region" description="Gly residues" evidence="1">
    <location>
        <begin position="32"/>
        <end position="47"/>
    </location>
</feature>
<dbReference type="Gene3D" id="3.20.20.70">
    <property type="entry name" value="Aldolase class I"/>
    <property type="match status" value="1"/>
</dbReference>
<evidence type="ECO:0000313" key="3">
    <source>
        <dbReference type="EMBL" id="GAA2481354.1"/>
    </source>
</evidence>
<gene>
    <name evidence="3" type="ORF">GCM10010422_27550</name>
</gene>
<accession>A0ABP5YLG9</accession>
<dbReference type="Proteomes" id="UP001501721">
    <property type="component" value="Unassembled WGS sequence"/>
</dbReference>
<dbReference type="InterPro" id="IPR054574">
    <property type="entry name" value="Cgl0159_dom"/>
</dbReference>
<proteinExistence type="predicted"/>
<dbReference type="SUPFAM" id="SSF51569">
    <property type="entry name" value="Aldolase"/>
    <property type="match status" value="1"/>
</dbReference>